<reference evidence="2 3" key="2">
    <citation type="submission" date="2018-11" db="EMBL/GenBank/DDBJ databases">
        <authorList>
            <consortium name="Pathogen Informatics"/>
        </authorList>
    </citation>
    <scope>NUCLEOTIDE SEQUENCE [LARGE SCALE GENOMIC DNA]</scope>
</reference>
<dbReference type="EMBL" id="UYRS01007104">
    <property type="protein sequence ID" value="VDK27893.1"/>
    <property type="molecule type" value="Genomic_DNA"/>
</dbReference>
<protein>
    <submittedName>
        <fullName evidence="2 4">Uncharacterized protein</fullName>
    </submittedName>
</protein>
<evidence type="ECO:0000313" key="3">
    <source>
        <dbReference type="Proteomes" id="UP000282613"/>
    </source>
</evidence>
<dbReference type="AlphaFoldDB" id="A0A0R3W0K5"/>
<evidence type="ECO:0000256" key="1">
    <source>
        <dbReference type="SAM" id="MobiDB-lite"/>
    </source>
</evidence>
<proteinExistence type="predicted"/>
<keyword evidence="3" id="KW-1185">Reference proteome</keyword>
<dbReference type="WBParaSite" id="TASK_0000319901-mRNA-1">
    <property type="protein sequence ID" value="TASK_0000319901-mRNA-1"/>
    <property type="gene ID" value="TASK_0000319901"/>
</dbReference>
<feature type="compositionally biased region" description="Low complexity" evidence="1">
    <location>
        <begin position="38"/>
        <end position="52"/>
    </location>
</feature>
<name>A0A0R3W0K5_TAEAS</name>
<feature type="region of interest" description="Disordered" evidence="1">
    <location>
        <begin position="31"/>
        <end position="71"/>
    </location>
</feature>
<gene>
    <name evidence="2" type="ORF">TASK_LOCUS3199</name>
</gene>
<evidence type="ECO:0000313" key="2">
    <source>
        <dbReference type="EMBL" id="VDK27893.1"/>
    </source>
</evidence>
<organism evidence="4">
    <name type="scientific">Taenia asiatica</name>
    <name type="common">Asian tapeworm</name>
    <dbReference type="NCBI Taxonomy" id="60517"/>
    <lineage>
        <taxon>Eukaryota</taxon>
        <taxon>Metazoa</taxon>
        <taxon>Spiralia</taxon>
        <taxon>Lophotrochozoa</taxon>
        <taxon>Platyhelminthes</taxon>
        <taxon>Cestoda</taxon>
        <taxon>Eucestoda</taxon>
        <taxon>Cyclophyllidea</taxon>
        <taxon>Taeniidae</taxon>
        <taxon>Taenia</taxon>
    </lineage>
</organism>
<dbReference type="STRING" id="60517.A0A0R3W0K5"/>
<reference evidence="4" key="1">
    <citation type="submission" date="2017-02" db="UniProtKB">
        <authorList>
            <consortium name="WormBaseParasite"/>
        </authorList>
    </citation>
    <scope>IDENTIFICATION</scope>
</reference>
<accession>A0A0R3W0K5</accession>
<sequence length="106" mass="11463">MKELEEIGGGVHQLSVPYDILTDRYRLACKPTNQQADTTETATATTTTTTTAPNAIKQSAGEQGEGHPSSRFACGLLSTLLDYVEGAMSTAREDKPSRVFSRQQNL</sequence>
<evidence type="ECO:0000313" key="4">
    <source>
        <dbReference type="WBParaSite" id="TASK_0000319901-mRNA-1"/>
    </source>
</evidence>
<dbReference type="Proteomes" id="UP000282613">
    <property type="component" value="Unassembled WGS sequence"/>
</dbReference>